<feature type="compositionally biased region" description="Polar residues" evidence="1">
    <location>
        <begin position="1"/>
        <end position="16"/>
    </location>
</feature>
<evidence type="ECO:0000313" key="4">
    <source>
        <dbReference type="Proteomes" id="UP000816034"/>
    </source>
</evidence>
<keyword evidence="2" id="KW-0472">Membrane</keyword>
<feature type="transmembrane region" description="Helical" evidence="2">
    <location>
        <begin position="365"/>
        <end position="385"/>
    </location>
</feature>
<accession>A0AA88GKK4</accession>
<reference evidence="3 4" key="1">
    <citation type="journal article" date="2018" name="BMC Genomics">
        <title>The genome of Naegleria lovaniensis, the basis for a comparative approach to unravel pathogenicity factors of the human pathogenic amoeba N. fowleri.</title>
        <authorList>
            <person name="Liechti N."/>
            <person name="Schurch N."/>
            <person name="Bruggmann R."/>
            <person name="Wittwer M."/>
        </authorList>
    </citation>
    <scope>NUCLEOTIDE SEQUENCE [LARGE SCALE GENOMIC DNA]</scope>
    <source>
        <strain evidence="3 4">ATCC 30569</strain>
    </source>
</reference>
<feature type="transmembrane region" description="Helical" evidence="2">
    <location>
        <begin position="263"/>
        <end position="288"/>
    </location>
</feature>
<evidence type="ECO:0000256" key="2">
    <source>
        <dbReference type="SAM" id="Phobius"/>
    </source>
</evidence>
<dbReference type="RefSeq" id="XP_044547589.1">
    <property type="nucleotide sequence ID" value="XM_044695482.1"/>
</dbReference>
<dbReference type="EMBL" id="PYSW02000025">
    <property type="protein sequence ID" value="KAG2381910.1"/>
    <property type="molecule type" value="Genomic_DNA"/>
</dbReference>
<comment type="caution">
    <text evidence="3">The sequence shown here is derived from an EMBL/GenBank/DDBJ whole genome shotgun (WGS) entry which is preliminary data.</text>
</comment>
<feature type="compositionally biased region" description="Polar residues" evidence="1">
    <location>
        <begin position="55"/>
        <end position="67"/>
    </location>
</feature>
<dbReference type="AlphaFoldDB" id="A0AA88GKK4"/>
<dbReference type="Proteomes" id="UP000816034">
    <property type="component" value="Unassembled WGS sequence"/>
</dbReference>
<feature type="compositionally biased region" description="Low complexity" evidence="1">
    <location>
        <begin position="108"/>
        <end position="121"/>
    </location>
</feature>
<feature type="region of interest" description="Disordered" evidence="1">
    <location>
        <begin position="55"/>
        <end position="122"/>
    </location>
</feature>
<gene>
    <name evidence="3" type="ORF">C9374_005702</name>
</gene>
<sequence length="391" mass="44299">MLDRSTANQQPSSTLGGSMETKRSLTREQSIEFNGIDILRIPLCSIKTFYHDPTSSSITTQQHYSSKNTCNNTTTTNTTEETNERTQQQPHEPYKQQEQQQPFAPRMTETTTTPTLEIPRTCPTTVMDPAQANRCFNQIQNFSFSMQPQLYSVNTPVATDEEQCLDHQPILHSNASVSTTTTTTFSIPSLFRSQIFASNQCRRVATVGLFLFHILLQMVLNLLCAGQAFLFENFSLVAVLVYVPKIVIGTMIVIAIQRKQVRLLHFLLGALLLDLIYVSMFLVIVYSGTLQLGGQGKRFSETFEMQDHYEPRHLQAAPFSLIAPLNLFHERTGVFLEEVKPKPPPQNNNPPKKQQSETKSFRMEYCISIQFVELAVIFLTLFWTYSLGSSS</sequence>
<feature type="compositionally biased region" description="Low complexity" evidence="1">
    <location>
        <begin position="68"/>
        <end position="80"/>
    </location>
</feature>
<keyword evidence="4" id="KW-1185">Reference proteome</keyword>
<feature type="transmembrane region" description="Helical" evidence="2">
    <location>
        <begin position="236"/>
        <end position="257"/>
    </location>
</feature>
<evidence type="ECO:0000313" key="3">
    <source>
        <dbReference type="EMBL" id="KAG2381910.1"/>
    </source>
</evidence>
<organism evidence="3 4">
    <name type="scientific">Naegleria lovaniensis</name>
    <name type="common">Amoeba</name>
    <dbReference type="NCBI Taxonomy" id="51637"/>
    <lineage>
        <taxon>Eukaryota</taxon>
        <taxon>Discoba</taxon>
        <taxon>Heterolobosea</taxon>
        <taxon>Tetramitia</taxon>
        <taxon>Eutetramitia</taxon>
        <taxon>Vahlkampfiidae</taxon>
        <taxon>Naegleria</taxon>
    </lineage>
</organism>
<name>A0AA88GKK4_NAELO</name>
<feature type="region of interest" description="Disordered" evidence="1">
    <location>
        <begin position="1"/>
        <end position="24"/>
    </location>
</feature>
<protein>
    <submittedName>
        <fullName evidence="3">Uncharacterized protein</fullName>
    </submittedName>
</protein>
<keyword evidence="2" id="KW-0812">Transmembrane</keyword>
<keyword evidence="2" id="KW-1133">Transmembrane helix</keyword>
<proteinExistence type="predicted"/>
<evidence type="ECO:0000256" key="1">
    <source>
        <dbReference type="SAM" id="MobiDB-lite"/>
    </source>
</evidence>
<dbReference type="GeneID" id="68098157"/>
<feature type="transmembrane region" description="Helical" evidence="2">
    <location>
        <begin position="204"/>
        <end position="224"/>
    </location>
</feature>